<feature type="transmembrane region" description="Helical" evidence="12">
    <location>
        <begin position="271"/>
        <end position="292"/>
    </location>
</feature>
<dbReference type="PROSITE" id="PS50262">
    <property type="entry name" value="G_PROTEIN_RECEP_F1_2"/>
    <property type="match status" value="1"/>
</dbReference>
<dbReference type="RefSeq" id="XP_022249651.1">
    <property type="nucleotide sequence ID" value="XM_022393943.1"/>
</dbReference>
<feature type="domain" description="G-protein coupled receptors family 1 profile" evidence="13">
    <location>
        <begin position="44"/>
        <end position="290"/>
    </location>
</feature>
<evidence type="ECO:0000313" key="14">
    <source>
        <dbReference type="Proteomes" id="UP000694941"/>
    </source>
</evidence>
<dbReference type="SUPFAM" id="SSF81321">
    <property type="entry name" value="Family A G protein-coupled receptor-like"/>
    <property type="match status" value="1"/>
</dbReference>
<protein>
    <submittedName>
        <fullName evidence="15">Adenosine receptor A1-like</fullName>
    </submittedName>
</protein>
<feature type="transmembrane region" description="Helical" evidence="12">
    <location>
        <begin position="143"/>
        <end position="164"/>
    </location>
</feature>
<dbReference type="PANTHER" id="PTHR24246:SF27">
    <property type="entry name" value="ADENOSINE RECEPTOR, ISOFORM A"/>
    <property type="match status" value="1"/>
</dbReference>
<keyword evidence="10 11" id="KW-0807">Transducer</keyword>
<keyword evidence="6 11" id="KW-0297">G-protein coupled receptor</keyword>
<organism evidence="14 15">
    <name type="scientific">Limulus polyphemus</name>
    <name type="common">Atlantic horseshoe crab</name>
    <dbReference type="NCBI Taxonomy" id="6850"/>
    <lineage>
        <taxon>Eukaryota</taxon>
        <taxon>Metazoa</taxon>
        <taxon>Ecdysozoa</taxon>
        <taxon>Arthropoda</taxon>
        <taxon>Chelicerata</taxon>
        <taxon>Merostomata</taxon>
        <taxon>Xiphosura</taxon>
        <taxon>Limulidae</taxon>
        <taxon>Limulus</taxon>
    </lineage>
</organism>
<evidence type="ECO:0000256" key="3">
    <source>
        <dbReference type="ARBA" id="ARBA00022475"/>
    </source>
</evidence>
<evidence type="ECO:0000256" key="1">
    <source>
        <dbReference type="ARBA" id="ARBA00004651"/>
    </source>
</evidence>
<comment type="subcellular location">
    <subcellularLocation>
        <location evidence="1">Cell membrane</location>
        <topology evidence="1">Multi-pass membrane protein</topology>
    </subcellularLocation>
</comment>
<dbReference type="CDD" id="cd00637">
    <property type="entry name" value="7tm_classA_rhodopsin-like"/>
    <property type="match status" value="1"/>
</dbReference>
<keyword evidence="4 11" id="KW-0812">Transmembrane</keyword>
<keyword evidence="8 11" id="KW-0675">Receptor</keyword>
<sequence>MVSNSSLPTSNISSTCDGCTLTLEWKTSVIMGVEIMWTLLTIVINILTVLVILFHRRLRTVTSQLVVSLCVANLLFGVSMAYHAAYFSVPEHIDSCKYCCLLRYVLILLPAYATAYNLAAISLDRYLAIFYPLHYTQLTNPRIIKSVVLFVWFLSTILALLLLVWNKWAPDQKCDYLAVAPKEYILCFMVIPAFMIFAFLAFVHTRIWFEVRRLLHHTIAIIHKSYSLQKEIKTAVTVIAIVISYCVSFLPYHMVLLVILSGKDSEKLHQLYTALVPLTFLNPCVNPLIYVWRNRHFRKALFSILGYGASSRHQLTLRPMYTAKILTPEVSTS</sequence>
<feature type="transmembrane region" description="Helical" evidence="12">
    <location>
        <begin position="101"/>
        <end position="123"/>
    </location>
</feature>
<dbReference type="PANTHER" id="PTHR24246">
    <property type="entry name" value="OLFACTORY RECEPTOR AND ADENOSINE RECEPTOR"/>
    <property type="match status" value="1"/>
</dbReference>
<reference evidence="15" key="1">
    <citation type="submission" date="2025-08" db="UniProtKB">
        <authorList>
            <consortium name="RefSeq"/>
        </authorList>
    </citation>
    <scope>IDENTIFICATION</scope>
    <source>
        <tissue evidence="15">Muscle</tissue>
    </source>
</reference>
<dbReference type="Pfam" id="PF00001">
    <property type="entry name" value="7tm_1"/>
    <property type="match status" value="1"/>
</dbReference>
<evidence type="ECO:0000256" key="12">
    <source>
        <dbReference type="SAM" id="Phobius"/>
    </source>
</evidence>
<keyword evidence="9" id="KW-0325">Glycoprotein</keyword>
<evidence type="ECO:0000256" key="9">
    <source>
        <dbReference type="ARBA" id="ARBA00023180"/>
    </source>
</evidence>
<feature type="transmembrane region" description="Helical" evidence="12">
    <location>
        <begin position="234"/>
        <end position="259"/>
    </location>
</feature>
<feature type="transmembrane region" description="Helical" evidence="12">
    <location>
        <begin position="66"/>
        <end position="89"/>
    </location>
</feature>
<gene>
    <name evidence="15" type="primary">LOC111087403</name>
</gene>
<dbReference type="PRINTS" id="PR00237">
    <property type="entry name" value="GPCRRHODOPSN"/>
</dbReference>
<comment type="similarity">
    <text evidence="2 11">Belongs to the G-protein coupled receptor 1 family.</text>
</comment>
<feature type="transmembrane region" description="Helical" evidence="12">
    <location>
        <begin position="35"/>
        <end position="54"/>
    </location>
</feature>
<dbReference type="GeneID" id="111087403"/>
<dbReference type="InterPro" id="IPR000276">
    <property type="entry name" value="GPCR_Rhodpsn"/>
</dbReference>
<evidence type="ECO:0000256" key="8">
    <source>
        <dbReference type="ARBA" id="ARBA00023170"/>
    </source>
</evidence>
<evidence type="ECO:0000256" key="11">
    <source>
        <dbReference type="RuleBase" id="RU000688"/>
    </source>
</evidence>
<evidence type="ECO:0000259" key="13">
    <source>
        <dbReference type="PROSITE" id="PS50262"/>
    </source>
</evidence>
<evidence type="ECO:0000256" key="4">
    <source>
        <dbReference type="ARBA" id="ARBA00022692"/>
    </source>
</evidence>
<proteinExistence type="inferred from homology"/>
<dbReference type="Proteomes" id="UP000694941">
    <property type="component" value="Unplaced"/>
</dbReference>
<evidence type="ECO:0000313" key="15">
    <source>
        <dbReference type="RefSeq" id="XP_022249651.1"/>
    </source>
</evidence>
<accession>A0ABM1T195</accession>
<keyword evidence="14" id="KW-1185">Reference proteome</keyword>
<dbReference type="InterPro" id="IPR017452">
    <property type="entry name" value="GPCR_Rhodpsn_7TM"/>
</dbReference>
<name>A0ABM1T195_LIMPO</name>
<feature type="transmembrane region" description="Helical" evidence="12">
    <location>
        <begin position="184"/>
        <end position="203"/>
    </location>
</feature>
<dbReference type="SMART" id="SM01381">
    <property type="entry name" value="7TM_GPCR_Srsx"/>
    <property type="match status" value="1"/>
</dbReference>
<keyword evidence="3" id="KW-1003">Cell membrane</keyword>
<evidence type="ECO:0000256" key="5">
    <source>
        <dbReference type="ARBA" id="ARBA00022989"/>
    </source>
</evidence>
<dbReference type="Gene3D" id="1.20.1070.10">
    <property type="entry name" value="Rhodopsin 7-helix transmembrane proteins"/>
    <property type="match status" value="1"/>
</dbReference>
<keyword evidence="5 12" id="KW-1133">Transmembrane helix</keyword>
<evidence type="ECO:0000256" key="10">
    <source>
        <dbReference type="ARBA" id="ARBA00023224"/>
    </source>
</evidence>
<evidence type="ECO:0000256" key="2">
    <source>
        <dbReference type="ARBA" id="ARBA00010663"/>
    </source>
</evidence>
<keyword evidence="7 12" id="KW-0472">Membrane</keyword>
<dbReference type="PROSITE" id="PS00237">
    <property type="entry name" value="G_PROTEIN_RECEP_F1_1"/>
    <property type="match status" value="1"/>
</dbReference>
<evidence type="ECO:0000256" key="6">
    <source>
        <dbReference type="ARBA" id="ARBA00023040"/>
    </source>
</evidence>
<evidence type="ECO:0000256" key="7">
    <source>
        <dbReference type="ARBA" id="ARBA00023136"/>
    </source>
</evidence>